<feature type="compositionally biased region" description="Pro residues" evidence="2">
    <location>
        <begin position="127"/>
        <end position="137"/>
    </location>
</feature>
<evidence type="ECO:0000256" key="1">
    <source>
        <dbReference type="SAM" id="Coils"/>
    </source>
</evidence>
<feature type="compositionally biased region" description="Basic and acidic residues" evidence="2">
    <location>
        <begin position="430"/>
        <end position="449"/>
    </location>
</feature>
<feature type="compositionally biased region" description="Low complexity" evidence="2">
    <location>
        <begin position="772"/>
        <end position="818"/>
    </location>
</feature>
<feature type="coiled-coil region" evidence="1">
    <location>
        <begin position="1462"/>
        <end position="1489"/>
    </location>
</feature>
<dbReference type="EMBL" id="OOIP01000001">
    <property type="protein sequence ID" value="SPO34670.1"/>
    <property type="molecule type" value="Genomic_DNA"/>
</dbReference>
<accession>A0A5C3ES33</accession>
<evidence type="ECO:0000313" key="3">
    <source>
        <dbReference type="EMBL" id="SPO34670.1"/>
    </source>
</evidence>
<feature type="compositionally biased region" description="Low complexity" evidence="2">
    <location>
        <begin position="345"/>
        <end position="356"/>
    </location>
</feature>
<protein>
    <submittedName>
        <fullName evidence="3">Uncharacterized protein</fullName>
    </submittedName>
</protein>
<feature type="region of interest" description="Disordered" evidence="2">
    <location>
        <begin position="1082"/>
        <end position="1114"/>
    </location>
</feature>
<feature type="compositionally biased region" description="Polar residues" evidence="2">
    <location>
        <begin position="595"/>
        <end position="605"/>
    </location>
</feature>
<feature type="compositionally biased region" description="Low complexity" evidence="2">
    <location>
        <begin position="198"/>
        <end position="207"/>
    </location>
</feature>
<feature type="compositionally biased region" description="Polar residues" evidence="2">
    <location>
        <begin position="415"/>
        <end position="427"/>
    </location>
</feature>
<feature type="compositionally biased region" description="Low complexity" evidence="2">
    <location>
        <begin position="1640"/>
        <end position="1659"/>
    </location>
</feature>
<dbReference type="Proteomes" id="UP000323386">
    <property type="component" value="Unassembled WGS sequence"/>
</dbReference>
<keyword evidence="4" id="KW-1185">Reference proteome</keyword>
<organism evidence="3 4">
    <name type="scientific">Pseudozyma flocculosa</name>
    <dbReference type="NCBI Taxonomy" id="84751"/>
    <lineage>
        <taxon>Eukaryota</taxon>
        <taxon>Fungi</taxon>
        <taxon>Dikarya</taxon>
        <taxon>Basidiomycota</taxon>
        <taxon>Ustilaginomycotina</taxon>
        <taxon>Ustilaginomycetes</taxon>
        <taxon>Ustilaginales</taxon>
        <taxon>Ustilaginaceae</taxon>
        <taxon>Pseudozyma</taxon>
    </lineage>
</organism>
<feature type="region of interest" description="Disordered" evidence="2">
    <location>
        <begin position="1560"/>
        <end position="1624"/>
    </location>
</feature>
<feature type="compositionally biased region" description="Low complexity" evidence="2">
    <location>
        <begin position="385"/>
        <end position="407"/>
    </location>
</feature>
<feature type="region of interest" description="Disordered" evidence="2">
    <location>
        <begin position="54"/>
        <end position="172"/>
    </location>
</feature>
<feature type="compositionally biased region" description="Polar residues" evidence="2">
    <location>
        <begin position="208"/>
        <end position="225"/>
    </location>
</feature>
<feature type="region of interest" description="Disordered" evidence="2">
    <location>
        <begin position="1370"/>
        <end position="1449"/>
    </location>
</feature>
<feature type="region of interest" description="Disordered" evidence="2">
    <location>
        <begin position="990"/>
        <end position="1020"/>
    </location>
</feature>
<feature type="region of interest" description="Disordered" evidence="2">
    <location>
        <begin position="198"/>
        <end position="246"/>
    </location>
</feature>
<feature type="compositionally biased region" description="Polar residues" evidence="2">
    <location>
        <begin position="1584"/>
        <end position="1594"/>
    </location>
</feature>
<evidence type="ECO:0000313" key="4">
    <source>
        <dbReference type="Proteomes" id="UP000323386"/>
    </source>
</evidence>
<feature type="compositionally biased region" description="Low complexity" evidence="2">
    <location>
        <begin position="584"/>
        <end position="594"/>
    </location>
</feature>
<feature type="compositionally biased region" description="Pro residues" evidence="2">
    <location>
        <begin position="742"/>
        <end position="761"/>
    </location>
</feature>
<feature type="region of interest" description="Disordered" evidence="2">
    <location>
        <begin position="1500"/>
        <end position="1524"/>
    </location>
</feature>
<feature type="region of interest" description="Disordered" evidence="2">
    <location>
        <begin position="568"/>
        <end position="865"/>
    </location>
</feature>
<feature type="region of interest" description="Disordered" evidence="2">
    <location>
        <begin position="282"/>
        <end position="301"/>
    </location>
</feature>
<feature type="region of interest" description="Disordered" evidence="2">
    <location>
        <begin position="307"/>
        <end position="480"/>
    </location>
</feature>
<dbReference type="OrthoDB" id="1926336at2759"/>
<name>A0A5C3ES33_9BASI</name>
<evidence type="ECO:0000256" key="2">
    <source>
        <dbReference type="SAM" id="MobiDB-lite"/>
    </source>
</evidence>
<proteinExistence type="predicted"/>
<feature type="compositionally biased region" description="Low complexity" evidence="2">
    <location>
        <begin position="525"/>
        <end position="545"/>
    </location>
</feature>
<reference evidence="3 4" key="1">
    <citation type="submission" date="2018-03" db="EMBL/GenBank/DDBJ databases">
        <authorList>
            <person name="Guldener U."/>
        </authorList>
    </citation>
    <scope>NUCLEOTIDE SEQUENCE [LARGE SCALE GENOMIC DNA]</scope>
    <source>
        <strain evidence="3 4">DAOM196992</strain>
    </source>
</reference>
<feature type="region of interest" description="Disordered" evidence="2">
    <location>
        <begin position="522"/>
        <end position="554"/>
    </location>
</feature>
<feature type="compositionally biased region" description="Low complexity" evidence="2">
    <location>
        <begin position="156"/>
        <end position="172"/>
    </location>
</feature>
<feature type="region of interest" description="Disordered" evidence="2">
    <location>
        <begin position="1640"/>
        <end position="1677"/>
    </location>
</feature>
<sequence>MFSQWRGKRHYPFNDADTAASAIGDANAVGRSSSRLANPKHALRINAAMSGLRTKAIVRPASRGRGPRDGSTSSQSDYDFAAGPRSGSRGAKSLEFGSGVVPEPRSGDDDTYADFRSAPVSLDAGPSAPPLLEPPSPRTVIASGPSSPRRPPLQTSKSYSGPLTSSSSPQLSLAEDDTFSLGDFDDFRAILALATSPLSDDISSSPSGWTEASNLTTPETGSSWSPRGKLTGNPAAQPHRAVAHAQSNLVSSLANSAGSGVGGHRKKLSLADAMAIFGQMSPATSSDGDAGAASGPLPSRVRELSHGRADSVLSFPETVSGPSSTDTEWREFNRRPTNSETSLHGAGSAGPSNGAPLHGARLIDPQERHGLGIFGSGEESHFEGSEASSRSSRIKTSSMSGSSFTASSHRKSESYHSTQSSTDSWARSSRPVEIDRQSIDSADDRDSAPNRRTAGRMVFSDSDHSVSTAETSTDPHDLGPLSTIAEKVEEHQPEPRQSASGVCGRAGVEVPSTLIEAHAMPDGQSARPMDAASSSMPPQSPSSASGTRASPAVSRKTSFGVLALATPTFGSAPEQRGRSKGHQASASASGASVSNGTESSSTPTASAFGPGTPTKHARNTSGPDSRRRPSAPSLLETAPISAKSYPGPESSSLTAPMPSAPFPGSFLSTPDAIGGSGFASLPASPLTDGGPGQTKQGIRRKARPAALTLSKSATNLSAPFSASALSPGGALRGAPSPTRSRAPPPSAPPPDEPLPPLPPTPSLICPKSPLILSRKSSAANLARAASEAPPTPTLPRSTPRTPALSSFSSQAPSAASPLPKDKPFSFPTVAPDHVSSKRGDDTLPSHSLVRKAEAPKQGAYGDVGLDSRRPSLLDAQVCGVGYSSSTEELDDSSAFPGPRRLDGAGVARGVPDAAPSPTASTVDRGSMISVDSGEGTCDDDAQLAVATTLTRVPSTAVRMTVYRGNARVRTPSAAAAAAPEMVTSALPVERAQSVGGPASPLRPATAPAQAPAPAETSKPASATASAVSAVPISTVQRMAAQFEGKAVKQGPGEPMRVVAPAPAPFNGRQQTAPPSAWTRRFAEPSSHAATASIDSSVAGEHGGGMRAATEGGHERLTESALEMRSGLPRRASFSSMRARRLEMLKDKADFAAAVNDEAKARILKRTEGRFTDAFGEVAFAFKQLLAEKRMLEQLVRDITPLDGLGENGQGLADYIVGLNERLDNNTAEIRKLLDLLDQQRIIIDKMLDTHRAEVGSYLDEIDSLQHHLETAIHDGEVHRSNAIRLHEELDRAHQELVSAKAEALKARNGLHDEGTKREKASAQLRSVREKLHTTEAELASRTHALNALRSERAKDNEALEAEVGLLRETLAKAGIRPPQMRNASPGPHTRRNTSPDPGKHGEISVEGLAQREQAARARGSPGHVSCDDDADIEARGPSGSGRGSLDKVTDDAEGHAVGTLRAAEETELLAQLRRENAELKKSLVGKEAELVQARLGSADGAVGEWSDDASSSKPASETASDASSLTELKRLRAQLAEQRNRESQIRTAYKILREELRKTQTGFQSERRRNSGFSLTGHGGLPPSASSGITTFGSLHTDDDPSVAVAGSGEPSSPAEKRRSLSSVQLKRLSLPLNVDPFGPRSAMASAEPSPSTAASSYSGLNTPQSAGYRPSSVYGVSGLAGKRAGGTFRVGLPVFPSSPHDPLSQSKSLDF</sequence>
<feature type="compositionally biased region" description="Basic and acidic residues" evidence="2">
    <location>
        <begin position="834"/>
        <end position="843"/>
    </location>
</feature>
<feature type="compositionally biased region" description="Polar residues" evidence="2">
    <location>
        <begin position="1508"/>
        <end position="1524"/>
    </location>
</feature>
<keyword evidence="1" id="KW-0175">Coiled coil</keyword>
<feature type="compositionally biased region" description="Low complexity" evidence="2">
    <location>
        <begin position="716"/>
        <end position="741"/>
    </location>
</feature>
<gene>
    <name evidence="3" type="ORF">PSFLO_00141</name>
</gene>
<feature type="compositionally biased region" description="Low complexity" evidence="2">
    <location>
        <begin position="285"/>
        <end position="295"/>
    </location>
</feature>
<feature type="compositionally biased region" description="Low complexity" evidence="2">
    <location>
        <begin position="1003"/>
        <end position="1020"/>
    </location>
</feature>
<feature type="coiled-coil region" evidence="1">
    <location>
        <begin position="1282"/>
        <end position="1337"/>
    </location>
</feature>